<feature type="transmembrane region" description="Helical" evidence="1">
    <location>
        <begin position="134"/>
        <end position="160"/>
    </location>
</feature>
<dbReference type="PANTHER" id="PTHR31303">
    <property type="entry name" value="CTP-DEPENDENT DIACYLGLYCEROL KINASE 1"/>
    <property type="match status" value="1"/>
</dbReference>
<name>A0A285N3H9_9AQUI</name>
<keyword evidence="3" id="KW-1185">Reference proteome</keyword>
<keyword evidence="1" id="KW-0472">Membrane</keyword>
<accession>A0A285N3H9</accession>
<dbReference type="Proteomes" id="UP000219036">
    <property type="component" value="Unassembled WGS sequence"/>
</dbReference>
<dbReference type="InterPro" id="IPR037997">
    <property type="entry name" value="Dgk1-like"/>
</dbReference>
<proteinExistence type="predicted"/>
<evidence type="ECO:0000313" key="3">
    <source>
        <dbReference type="Proteomes" id="UP000219036"/>
    </source>
</evidence>
<keyword evidence="2" id="KW-0808">Transferase</keyword>
<feature type="transmembrane region" description="Helical" evidence="1">
    <location>
        <begin position="35"/>
        <end position="52"/>
    </location>
</feature>
<evidence type="ECO:0000256" key="1">
    <source>
        <dbReference type="SAM" id="Phobius"/>
    </source>
</evidence>
<feature type="transmembrane region" description="Helical" evidence="1">
    <location>
        <begin position="180"/>
        <end position="197"/>
    </location>
</feature>
<dbReference type="OrthoDB" id="13452at2"/>
<keyword evidence="1" id="KW-0812">Transmembrane</keyword>
<feature type="transmembrane region" description="Helical" evidence="1">
    <location>
        <begin position="99"/>
        <end position="122"/>
    </location>
</feature>
<keyword evidence="2" id="KW-0418">Kinase</keyword>
<reference evidence="3" key="1">
    <citation type="submission" date="2017-09" db="EMBL/GenBank/DDBJ databases">
        <authorList>
            <person name="Varghese N."/>
            <person name="Submissions S."/>
        </authorList>
    </citation>
    <scope>NUCLEOTIDE SEQUENCE [LARGE SCALE GENOMIC DNA]</scope>
    <source>
        <strain evidence="3">DSM 15103</strain>
    </source>
</reference>
<feature type="transmembrane region" description="Helical" evidence="1">
    <location>
        <begin position="12"/>
        <end position="29"/>
    </location>
</feature>
<dbReference type="EMBL" id="OBEI01000001">
    <property type="protein sequence ID" value="SNZ02301.1"/>
    <property type="molecule type" value="Genomic_DNA"/>
</dbReference>
<gene>
    <name evidence="2" type="ORF">SAMN06265182_0082</name>
</gene>
<dbReference type="AlphaFoldDB" id="A0A285N3H9"/>
<organism evidence="2 3">
    <name type="scientific">Persephonella hydrogeniphila</name>
    <dbReference type="NCBI Taxonomy" id="198703"/>
    <lineage>
        <taxon>Bacteria</taxon>
        <taxon>Pseudomonadati</taxon>
        <taxon>Aquificota</taxon>
        <taxon>Aquificia</taxon>
        <taxon>Aquificales</taxon>
        <taxon>Hydrogenothermaceae</taxon>
        <taxon>Persephonella</taxon>
    </lineage>
</organism>
<evidence type="ECO:0000313" key="2">
    <source>
        <dbReference type="EMBL" id="SNZ02301.1"/>
    </source>
</evidence>
<protein>
    <submittedName>
        <fullName evidence="2">Dolichol kinase</fullName>
    </submittedName>
</protein>
<dbReference type="RefSeq" id="WP_096999289.1">
    <property type="nucleotide sequence ID" value="NZ_OBEI01000001.1"/>
</dbReference>
<dbReference type="GO" id="GO:0004143">
    <property type="term" value="F:ATP-dependent diacylglycerol kinase activity"/>
    <property type="evidence" value="ECO:0007669"/>
    <property type="project" value="InterPro"/>
</dbReference>
<sequence length="207" mass="23415">MRNLRVEIPRKLFHILSILSLLIPLYLFGKFSISVLMGLMVLFLLPVSYLKIKNSLTSWYWKIIQLVEREENIKKLPARQAFSLATGMFISSVIFDVKILQICIVSTAVYDGVATIVGLLWGKHRLPNGKSVEGSIAGVVLNTVFLLPFTDLFYSLLVSFFTSVIENISDSKKWYLDDNLLIPIGVGIFCTVLDIPAKLPQFFFTFS</sequence>
<dbReference type="PANTHER" id="PTHR31303:SF1">
    <property type="entry name" value="CTP-DEPENDENT DIACYLGLYCEROL KINASE 1"/>
    <property type="match status" value="1"/>
</dbReference>
<keyword evidence="1" id="KW-1133">Transmembrane helix</keyword>